<protein>
    <recommendedName>
        <fullName evidence="1">PPM-type phosphatase domain-containing protein</fullName>
    </recommendedName>
</protein>
<dbReference type="InterPro" id="IPR015655">
    <property type="entry name" value="PP2C"/>
</dbReference>
<name>A0A0A0D7Z8_9PROT</name>
<dbReference type="PANTHER" id="PTHR13832">
    <property type="entry name" value="PROTEIN PHOSPHATASE 2C"/>
    <property type="match status" value="1"/>
</dbReference>
<evidence type="ECO:0000259" key="1">
    <source>
        <dbReference type="PROSITE" id="PS51746"/>
    </source>
</evidence>
<dbReference type="Pfam" id="PF13672">
    <property type="entry name" value="PP2C_2"/>
    <property type="match status" value="1"/>
</dbReference>
<dbReference type="AlphaFoldDB" id="A0A0A0D7Z8"/>
<dbReference type="GO" id="GO:0004722">
    <property type="term" value="F:protein serine/threonine phosphatase activity"/>
    <property type="evidence" value="ECO:0007669"/>
    <property type="project" value="InterPro"/>
</dbReference>
<dbReference type="PANTHER" id="PTHR13832:SF827">
    <property type="entry name" value="PROTEIN PHOSPHATASE 1L"/>
    <property type="match status" value="1"/>
</dbReference>
<feature type="domain" description="PPM-type phosphatase" evidence="1">
    <location>
        <begin position="6"/>
        <end position="237"/>
    </location>
</feature>
<dbReference type="InterPro" id="IPR001932">
    <property type="entry name" value="PPM-type_phosphatase-like_dom"/>
</dbReference>
<dbReference type="SUPFAM" id="SSF81606">
    <property type="entry name" value="PP2C-like"/>
    <property type="match status" value="1"/>
</dbReference>
<accession>A0A0A0D7Z8</accession>
<evidence type="ECO:0000313" key="2">
    <source>
        <dbReference type="EMBL" id="KGM33943.1"/>
    </source>
</evidence>
<sequence length="237" mass="25050">MSKGLRHWAASHPGAIRLQNQDAYLCRPELGLFSVADGAGGHVEGDVASARVVSMLGEIPGDMSPPERLAAVRARLHAAHGLLLEQGRMRVPQATLATTVIVLMVHGDHFAFLWAGDSRGYLLRDGALHRLTSDHSVVQELVDSGAITPDQAETHPQGNVITRALGAGGPDLLVDKALGTAQPEDRFLLCSDGLYKAVGPDEIMDILAGDGDIAQRLVDAALARRARDNVTAVVAAL</sequence>
<dbReference type="CDD" id="cd00143">
    <property type="entry name" value="PP2Cc"/>
    <property type="match status" value="1"/>
</dbReference>
<reference evidence="2 3" key="1">
    <citation type="submission" date="2014-01" db="EMBL/GenBank/DDBJ databases">
        <title>Genome sequence determination for a cystic fibrosis isolate, Inquilinus limosus.</title>
        <authorList>
            <person name="Pino M."/>
            <person name="Di Conza J."/>
            <person name="Gutkind G."/>
        </authorList>
    </citation>
    <scope>NUCLEOTIDE SEQUENCE [LARGE SCALE GENOMIC DNA]</scope>
    <source>
        <strain evidence="2 3">MP06</strain>
    </source>
</reference>
<dbReference type="Gene3D" id="3.60.40.10">
    <property type="entry name" value="PPM-type phosphatase domain"/>
    <property type="match status" value="1"/>
</dbReference>
<organism evidence="2 3">
    <name type="scientific">Inquilinus limosus MP06</name>
    <dbReference type="NCBI Taxonomy" id="1398085"/>
    <lineage>
        <taxon>Bacteria</taxon>
        <taxon>Pseudomonadati</taxon>
        <taxon>Pseudomonadota</taxon>
        <taxon>Alphaproteobacteria</taxon>
        <taxon>Rhodospirillales</taxon>
        <taxon>Rhodospirillaceae</taxon>
        <taxon>Inquilinus</taxon>
    </lineage>
</organism>
<gene>
    <name evidence="2" type="ORF">P409_13005</name>
</gene>
<dbReference type="PROSITE" id="PS51746">
    <property type="entry name" value="PPM_2"/>
    <property type="match status" value="1"/>
</dbReference>
<dbReference type="EMBL" id="JANX01000135">
    <property type="protein sequence ID" value="KGM33943.1"/>
    <property type="molecule type" value="Genomic_DNA"/>
</dbReference>
<proteinExistence type="predicted"/>
<dbReference type="SMART" id="SM00332">
    <property type="entry name" value="PP2Cc"/>
    <property type="match status" value="1"/>
</dbReference>
<dbReference type="OrthoDB" id="9801841at2"/>
<dbReference type="Proteomes" id="UP000029995">
    <property type="component" value="Unassembled WGS sequence"/>
</dbReference>
<dbReference type="RefSeq" id="WP_034836822.1">
    <property type="nucleotide sequence ID" value="NZ_JANX01000135.1"/>
</dbReference>
<comment type="caution">
    <text evidence="2">The sequence shown here is derived from an EMBL/GenBank/DDBJ whole genome shotgun (WGS) entry which is preliminary data.</text>
</comment>
<dbReference type="SMART" id="SM00331">
    <property type="entry name" value="PP2C_SIG"/>
    <property type="match status" value="1"/>
</dbReference>
<evidence type="ECO:0000313" key="3">
    <source>
        <dbReference type="Proteomes" id="UP000029995"/>
    </source>
</evidence>
<dbReference type="InterPro" id="IPR036457">
    <property type="entry name" value="PPM-type-like_dom_sf"/>
</dbReference>